<name>A0ABR2BUD5_9ROSI</name>
<proteinExistence type="predicted"/>
<evidence type="ECO:0000256" key="2">
    <source>
        <dbReference type="ARBA" id="ARBA00022737"/>
    </source>
</evidence>
<dbReference type="Gene3D" id="2.120.10.80">
    <property type="entry name" value="Kelch-type beta propeller"/>
    <property type="match status" value="1"/>
</dbReference>
<evidence type="ECO:0000256" key="1">
    <source>
        <dbReference type="ARBA" id="ARBA00022441"/>
    </source>
</evidence>
<reference evidence="3 4" key="1">
    <citation type="journal article" date="2024" name="G3 (Bethesda)">
        <title>Genome assembly of Hibiscus sabdariffa L. provides insights into metabolisms of medicinal natural products.</title>
        <authorList>
            <person name="Kim T."/>
        </authorList>
    </citation>
    <scope>NUCLEOTIDE SEQUENCE [LARGE SCALE GENOMIC DNA]</scope>
    <source>
        <strain evidence="3">TK-2024</strain>
        <tissue evidence="3">Old leaves</tissue>
    </source>
</reference>
<sequence length="305" mass="34369">MGRPFGTRERDGVLETLLFCAWRQSDSNSDPRYFSVDWHTLNLETREISPNLGTMPPEARQGTSAVAWLNRVYVLGGCCSRDPSCPDGVMNKTHFHNSVFCFDFDQPHRGWKAAPPMLFPRMNPIVVAAKGKIYAFGGSDFGHFAQVFDVSGSSWEVLSPPLDLDMDHGRVTYPVLFDSPRSRILLNFGGHLNAYHVDDKSWECINENLDFPPSEAALVDNVLYYLVDEDLTGAYCFSDRECSLKAYDVVENKMLPVKWLSKFSVDVSNFSRLYHLGNDQFLFHSNAGIVRFMALNEGIGDGGRQ</sequence>
<dbReference type="Proteomes" id="UP001472677">
    <property type="component" value="Unassembled WGS sequence"/>
</dbReference>
<dbReference type="InterPro" id="IPR015915">
    <property type="entry name" value="Kelch-typ_b-propeller"/>
</dbReference>
<keyword evidence="1" id="KW-0880">Kelch repeat</keyword>
<keyword evidence="2" id="KW-0677">Repeat</keyword>
<protein>
    <submittedName>
        <fullName evidence="3">Uncharacterized protein</fullName>
    </submittedName>
</protein>
<evidence type="ECO:0000313" key="3">
    <source>
        <dbReference type="EMBL" id="KAK8510642.1"/>
    </source>
</evidence>
<dbReference type="PANTHER" id="PTHR46344:SF27">
    <property type="entry name" value="KELCH REPEAT SUPERFAMILY PROTEIN"/>
    <property type="match status" value="1"/>
</dbReference>
<accession>A0ABR2BUD5</accession>
<keyword evidence="4" id="KW-1185">Reference proteome</keyword>
<dbReference type="EMBL" id="JBBPBM010000084">
    <property type="protein sequence ID" value="KAK8510642.1"/>
    <property type="molecule type" value="Genomic_DNA"/>
</dbReference>
<organism evidence="3 4">
    <name type="scientific">Hibiscus sabdariffa</name>
    <name type="common">roselle</name>
    <dbReference type="NCBI Taxonomy" id="183260"/>
    <lineage>
        <taxon>Eukaryota</taxon>
        <taxon>Viridiplantae</taxon>
        <taxon>Streptophyta</taxon>
        <taxon>Embryophyta</taxon>
        <taxon>Tracheophyta</taxon>
        <taxon>Spermatophyta</taxon>
        <taxon>Magnoliopsida</taxon>
        <taxon>eudicotyledons</taxon>
        <taxon>Gunneridae</taxon>
        <taxon>Pentapetalae</taxon>
        <taxon>rosids</taxon>
        <taxon>malvids</taxon>
        <taxon>Malvales</taxon>
        <taxon>Malvaceae</taxon>
        <taxon>Malvoideae</taxon>
        <taxon>Hibiscus</taxon>
    </lineage>
</organism>
<evidence type="ECO:0000313" key="4">
    <source>
        <dbReference type="Proteomes" id="UP001472677"/>
    </source>
</evidence>
<comment type="caution">
    <text evidence="3">The sequence shown here is derived from an EMBL/GenBank/DDBJ whole genome shotgun (WGS) entry which is preliminary data.</text>
</comment>
<gene>
    <name evidence="3" type="ORF">V6N12_055569</name>
</gene>
<dbReference type="PANTHER" id="PTHR46344">
    <property type="entry name" value="OS02G0202900 PROTEIN"/>
    <property type="match status" value="1"/>
</dbReference>
<dbReference type="SUPFAM" id="SSF117281">
    <property type="entry name" value="Kelch motif"/>
    <property type="match status" value="1"/>
</dbReference>